<gene>
    <name evidence="2" type="ORF">O6P43_002003</name>
</gene>
<feature type="coiled-coil region" evidence="1">
    <location>
        <begin position="67"/>
        <end position="160"/>
    </location>
</feature>
<feature type="coiled-coil region" evidence="1">
    <location>
        <begin position="193"/>
        <end position="241"/>
    </location>
</feature>
<dbReference type="EMBL" id="JARAOO010000002">
    <property type="protein sequence ID" value="KAJ7978483.1"/>
    <property type="molecule type" value="Genomic_DNA"/>
</dbReference>
<dbReference type="PANTHER" id="PTHR36390:SF1">
    <property type="entry name" value="MYOSIN HEAVY CHAIN-LIKE PROTEIN"/>
    <property type="match status" value="1"/>
</dbReference>
<dbReference type="AlphaFoldDB" id="A0AAD7QBK5"/>
<dbReference type="Proteomes" id="UP001163823">
    <property type="component" value="Chromosome 2"/>
</dbReference>
<evidence type="ECO:0000256" key="1">
    <source>
        <dbReference type="SAM" id="Coils"/>
    </source>
</evidence>
<sequence>MSNSSRSDSDNSFDEEELLQIETRCKELRKEREMLRESQSQSFELIRILELNVKSLSEARTGDKRHVRKLEKELMNCSQEIDYLQDQLNARNTEVNYLEEHVHSLKLRLEEMQNLQGEVDRLRKELQMSNSEQLLLIQELENKEVELRKSTLCIEKLEESISSIALESQCEVESIKLDMTALEQSCFDSKKTQEKTAQERARMNRLIQELQVQVDDAQKIINSLNEENRGLREKLSTTKMNATVFSQMVEEWLENMDRLQLNGQSSLSQLESNPTISEDMSACGEVLGPLLSKLATVLEPDADVRVKMEKMLCQMQEYELLVKQLKEELKEEKLKAKEEAEDLAQEMAELRYQITGLLEEECKRRACIEHASLQRIGELEEQLLREQRRTLVAARHLHEA</sequence>
<dbReference type="KEGG" id="qsa:O6P43_002003"/>
<dbReference type="PANTHER" id="PTHR36390">
    <property type="entry name" value="MYOSIN HEAVY CHAIN-LIKE PROTEIN"/>
    <property type="match status" value="1"/>
</dbReference>
<keyword evidence="1" id="KW-0175">Coiled coil</keyword>
<accession>A0AAD7QBK5</accession>
<protein>
    <submittedName>
        <fullName evidence="2">Myosin heavy chain-related, putative isoform 1</fullName>
    </submittedName>
</protein>
<organism evidence="2 3">
    <name type="scientific">Quillaja saponaria</name>
    <name type="common">Soap bark tree</name>
    <dbReference type="NCBI Taxonomy" id="32244"/>
    <lineage>
        <taxon>Eukaryota</taxon>
        <taxon>Viridiplantae</taxon>
        <taxon>Streptophyta</taxon>
        <taxon>Embryophyta</taxon>
        <taxon>Tracheophyta</taxon>
        <taxon>Spermatophyta</taxon>
        <taxon>Magnoliopsida</taxon>
        <taxon>eudicotyledons</taxon>
        <taxon>Gunneridae</taxon>
        <taxon>Pentapetalae</taxon>
        <taxon>rosids</taxon>
        <taxon>fabids</taxon>
        <taxon>Fabales</taxon>
        <taxon>Quillajaceae</taxon>
        <taxon>Quillaja</taxon>
    </lineage>
</organism>
<comment type="caution">
    <text evidence="2">The sequence shown here is derived from an EMBL/GenBank/DDBJ whole genome shotgun (WGS) entry which is preliminary data.</text>
</comment>
<feature type="coiled-coil region" evidence="1">
    <location>
        <begin position="11"/>
        <end position="38"/>
    </location>
</feature>
<keyword evidence="3" id="KW-1185">Reference proteome</keyword>
<reference evidence="2" key="1">
    <citation type="journal article" date="2023" name="Science">
        <title>Elucidation of the pathway for biosynthesis of saponin adjuvants from the soapbark tree.</title>
        <authorList>
            <person name="Reed J."/>
            <person name="Orme A."/>
            <person name="El-Demerdash A."/>
            <person name="Owen C."/>
            <person name="Martin L.B.B."/>
            <person name="Misra R.C."/>
            <person name="Kikuchi S."/>
            <person name="Rejzek M."/>
            <person name="Martin A.C."/>
            <person name="Harkess A."/>
            <person name="Leebens-Mack J."/>
            <person name="Louveau T."/>
            <person name="Stephenson M.J."/>
            <person name="Osbourn A."/>
        </authorList>
    </citation>
    <scope>NUCLEOTIDE SEQUENCE</scope>
    <source>
        <strain evidence="2">S10</strain>
    </source>
</reference>
<proteinExistence type="predicted"/>
<evidence type="ECO:0000313" key="2">
    <source>
        <dbReference type="EMBL" id="KAJ7978483.1"/>
    </source>
</evidence>
<evidence type="ECO:0000313" key="3">
    <source>
        <dbReference type="Proteomes" id="UP001163823"/>
    </source>
</evidence>
<name>A0AAD7QBK5_QUISA</name>
<feature type="coiled-coil region" evidence="1">
    <location>
        <begin position="308"/>
        <end position="360"/>
    </location>
</feature>